<dbReference type="PANTHER" id="PTHR46780">
    <property type="entry name" value="PROTEIN EVA-1"/>
    <property type="match status" value="1"/>
</dbReference>
<feature type="compositionally biased region" description="Acidic residues" evidence="1">
    <location>
        <begin position="119"/>
        <end position="138"/>
    </location>
</feature>
<evidence type="ECO:0000313" key="4">
    <source>
        <dbReference type="EMBL" id="KAJ8033658.1"/>
    </source>
</evidence>
<evidence type="ECO:0000256" key="1">
    <source>
        <dbReference type="SAM" id="MobiDB-lite"/>
    </source>
</evidence>
<dbReference type="InterPro" id="IPR043159">
    <property type="entry name" value="Lectin_gal-bd_sf"/>
</dbReference>
<reference evidence="4" key="1">
    <citation type="submission" date="2021-10" db="EMBL/GenBank/DDBJ databases">
        <title>Tropical sea cucumber genome reveals ecological adaptation and Cuvierian tubules defense mechanism.</title>
        <authorList>
            <person name="Chen T."/>
        </authorList>
    </citation>
    <scope>NUCLEOTIDE SEQUENCE</scope>
    <source>
        <strain evidence="4">Nanhai2018</strain>
        <tissue evidence="4">Muscle</tissue>
    </source>
</reference>
<name>A0A9Q1H5K1_HOLLE</name>
<evidence type="ECO:0000259" key="3">
    <source>
        <dbReference type="PROSITE" id="PS50228"/>
    </source>
</evidence>
<dbReference type="EMBL" id="JAIZAY010000011">
    <property type="protein sequence ID" value="KAJ8033658.1"/>
    <property type="molecule type" value="Genomic_DNA"/>
</dbReference>
<dbReference type="Gene3D" id="2.60.120.740">
    <property type="match status" value="1"/>
</dbReference>
<sequence length="188" mass="20610">MNVVCLNTTTINVVSATYGYNWNNQKAKLKCDDWKNKYIRDLDDMACRNPNSSDVVADKCNGLLQCTISATNKVLGDPCEGVTKYFELYYNCNQDGSDVDSGSSYENNTNSDEIQVDIDDGVEDNNDDKNDSDDDNDNGDYHNNDDEDGNCLSAVAVVAFAAGIPFGAVVPISIIVILACILAHRIKR</sequence>
<feature type="region of interest" description="Disordered" evidence="1">
    <location>
        <begin position="119"/>
        <end position="145"/>
    </location>
</feature>
<dbReference type="Proteomes" id="UP001152320">
    <property type="component" value="Chromosome 11"/>
</dbReference>
<feature type="transmembrane region" description="Helical" evidence="2">
    <location>
        <begin position="154"/>
        <end position="183"/>
    </location>
</feature>
<dbReference type="InterPro" id="IPR000922">
    <property type="entry name" value="Lectin_gal-bd_dom"/>
</dbReference>
<dbReference type="AlphaFoldDB" id="A0A9Q1H5K1"/>
<accession>A0A9Q1H5K1</accession>
<organism evidence="4 5">
    <name type="scientific">Holothuria leucospilota</name>
    <name type="common">Black long sea cucumber</name>
    <name type="synonym">Mertensiothuria leucospilota</name>
    <dbReference type="NCBI Taxonomy" id="206669"/>
    <lineage>
        <taxon>Eukaryota</taxon>
        <taxon>Metazoa</taxon>
        <taxon>Echinodermata</taxon>
        <taxon>Eleutherozoa</taxon>
        <taxon>Echinozoa</taxon>
        <taxon>Holothuroidea</taxon>
        <taxon>Aspidochirotacea</taxon>
        <taxon>Aspidochirotida</taxon>
        <taxon>Holothuriidae</taxon>
        <taxon>Holothuria</taxon>
    </lineage>
</organism>
<protein>
    <submittedName>
        <fullName evidence="4">D-galactoside-specific lectin</fullName>
    </submittedName>
</protein>
<comment type="caution">
    <text evidence="4">The sequence shown here is derived from an EMBL/GenBank/DDBJ whole genome shotgun (WGS) entry which is preliminary data.</text>
</comment>
<keyword evidence="5" id="KW-1185">Reference proteome</keyword>
<evidence type="ECO:0000256" key="2">
    <source>
        <dbReference type="SAM" id="Phobius"/>
    </source>
</evidence>
<keyword evidence="2" id="KW-0812">Transmembrane</keyword>
<proteinExistence type="predicted"/>
<evidence type="ECO:0000313" key="5">
    <source>
        <dbReference type="Proteomes" id="UP001152320"/>
    </source>
</evidence>
<dbReference type="PROSITE" id="PS50228">
    <property type="entry name" value="SUEL_LECTIN"/>
    <property type="match status" value="1"/>
</dbReference>
<dbReference type="OrthoDB" id="5970528at2759"/>
<dbReference type="GO" id="GO:0030246">
    <property type="term" value="F:carbohydrate binding"/>
    <property type="evidence" value="ECO:0007669"/>
    <property type="project" value="InterPro"/>
</dbReference>
<gene>
    <name evidence="4" type="ORF">HOLleu_23975</name>
</gene>
<keyword evidence="2" id="KW-0472">Membrane</keyword>
<keyword evidence="2" id="KW-1133">Transmembrane helix</keyword>
<dbReference type="Pfam" id="PF02140">
    <property type="entry name" value="SUEL_Lectin"/>
    <property type="match status" value="1"/>
</dbReference>
<feature type="domain" description="SUEL-type lectin" evidence="3">
    <location>
        <begin position="1"/>
        <end position="93"/>
    </location>
</feature>